<dbReference type="InterPro" id="IPR036938">
    <property type="entry name" value="PAP2/HPO_sf"/>
</dbReference>
<accession>A0A127ZB67</accession>
<dbReference type="SMART" id="SM00014">
    <property type="entry name" value="acidPPc"/>
    <property type="match status" value="1"/>
</dbReference>
<dbReference type="FunFam" id="1.20.144.10:FF:000065">
    <property type="entry name" value="Chromosome 1, whole genome shotgun sequence"/>
    <property type="match status" value="1"/>
</dbReference>
<dbReference type="GO" id="GO:0042392">
    <property type="term" value="F:sphingosine-1-phosphate phosphatase activity"/>
    <property type="evidence" value="ECO:0007669"/>
    <property type="project" value="TreeGrafter"/>
</dbReference>
<dbReference type="InterPro" id="IPR000326">
    <property type="entry name" value="PAP2/HPO"/>
</dbReference>
<reference evidence="3" key="1">
    <citation type="submission" date="2014-06" db="EMBL/GenBank/DDBJ databases">
        <authorList>
            <person name="Ju J."/>
            <person name="Zhang J."/>
        </authorList>
    </citation>
    <scope>NUCLEOTIDE SEQUENCE</scope>
    <source>
        <strain evidence="3">SscI8</strain>
    </source>
</reference>
<keyword evidence="1" id="KW-0812">Transmembrane</keyword>
<dbReference type="AlphaFoldDB" id="A0A127ZB67"/>
<feature type="domain" description="Phosphatidic acid phosphatase type 2/haloperoxidase" evidence="2">
    <location>
        <begin position="51"/>
        <end position="179"/>
    </location>
</feature>
<evidence type="ECO:0000313" key="3">
    <source>
        <dbReference type="EMBL" id="CDU23368.1"/>
    </source>
</evidence>
<keyword evidence="1" id="KW-0472">Membrane</keyword>
<dbReference type="SUPFAM" id="SSF48317">
    <property type="entry name" value="Acid phosphatase/Vanadium-dependent haloperoxidase"/>
    <property type="match status" value="1"/>
</dbReference>
<gene>
    <name evidence="3" type="ORF">SPSC_01997</name>
</gene>
<proteinExistence type="predicted"/>
<feature type="transmembrane region" description="Helical" evidence="1">
    <location>
        <begin position="93"/>
        <end position="112"/>
    </location>
</feature>
<dbReference type="PANTHER" id="PTHR14969">
    <property type="entry name" value="SPHINGOSINE-1-PHOSPHATE PHOSPHOHYDROLASE"/>
    <property type="match status" value="1"/>
</dbReference>
<keyword evidence="1" id="KW-1133">Transmembrane helix</keyword>
<protein>
    <recommendedName>
        <fullName evidence="2">Phosphatidic acid phosphatase type 2/haloperoxidase domain-containing protein</fullName>
    </recommendedName>
</protein>
<sequence>MPARDSTRATPNGEANPHRELSTGLWLLKHTQGIVTATTAIGILHLRTCHALYFTVGSLATSFTAKGLKRVIRQPRPPGSRVKKTSGMPSTHSATISFMGTYLVLASLLLPLHPSLSLSSNAVTGEAASLDSMTRVWIALVGAVGPVLVMWSRVRLGVHTPAQTWAGAALGVAKGCIWFTAWNGTDLVLGTESSSSNALSTWILHNGLKDTVGVRVDALIAQAEANSLQAFGSS</sequence>
<dbReference type="Pfam" id="PF01569">
    <property type="entry name" value="PAP2"/>
    <property type="match status" value="1"/>
</dbReference>
<dbReference type="PANTHER" id="PTHR14969:SF13">
    <property type="entry name" value="AT30094P"/>
    <property type="match status" value="1"/>
</dbReference>
<evidence type="ECO:0000259" key="2">
    <source>
        <dbReference type="SMART" id="SM00014"/>
    </source>
</evidence>
<dbReference type="Gene3D" id="1.20.144.10">
    <property type="entry name" value="Phosphatidic acid phosphatase type 2/haloperoxidase"/>
    <property type="match status" value="1"/>
</dbReference>
<dbReference type="OrthoDB" id="302705at2759"/>
<name>A0A127ZB67_9BASI</name>
<feature type="transmembrane region" description="Helical" evidence="1">
    <location>
        <begin position="132"/>
        <end position="151"/>
    </location>
</feature>
<evidence type="ECO:0000256" key="1">
    <source>
        <dbReference type="SAM" id="Phobius"/>
    </source>
</evidence>
<dbReference type="EMBL" id="LK056662">
    <property type="protein sequence ID" value="CDU23368.1"/>
    <property type="molecule type" value="Genomic_DNA"/>
</dbReference>
<organism evidence="3">
    <name type="scientific">Sporisorium scitamineum</name>
    <dbReference type="NCBI Taxonomy" id="49012"/>
    <lineage>
        <taxon>Eukaryota</taxon>
        <taxon>Fungi</taxon>
        <taxon>Dikarya</taxon>
        <taxon>Basidiomycota</taxon>
        <taxon>Ustilaginomycotina</taxon>
        <taxon>Ustilaginomycetes</taxon>
        <taxon>Ustilaginales</taxon>
        <taxon>Ustilaginaceae</taxon>
        <taxon>Sporisorium</taxon>
    </lineage>
</organism>